<gene>
    <name evidence="7" type="ordered locus">Francci3_3458</name>
</gene>
<dbReference type="InterPro" id="IPR017853">
    <property type="entry name" value="GH"/>
</dbReference>
<dbReference type="Gene3D" id="3.20.20.80">
    <property type="entry name" value="Glycosidases"/>
    <property type="match status" value="1"/>
</dbReference>
<dbReference type="eggNOG" id="COG4124">
    <property type="taxonomic scope" value="Bacteria"/>
</dbReference>
<dbReference type="GO" id="GO:0006080">
    <property type="term" value="P:substituted mannan metabolic process"/>
    <property type="evidence" value="ECO:0007669"/>
    <property type="project" value="InterPro"/>
</dbReference>
<protein>
    <recommendedName>
        <fullName evidence="6">GH26 domain-containing protein</fullName>
    </recommendedName>
</protein>
<dbReference type="InterPro" id="IPR022790">
    <property type="entry name" value="GH26_dom"/>
</dbReference>
<dbReference type="PROSITE" id="PS51764">
    <property type="entry name" value="GH26"/>
    <property type="match status" value="1"/>
</dbReference>
<evidence type="ECO:0000256" key="2">
    <source>
        <dbReference type="ARBA" id="ARBA00022801"/>
    </source>
</evidence>
<comment type="similarity">
    <text evidence="1 4">Belongs to the glycosyl hydrolase 26 family.</text>
</comment>
<dbReference type="RefSeq" id="WP_011437837.1">
    <property type="nucleotide sequence ID" value="NC_007777.1"/>
</dbReference>
<evidence type="ECO:0000313" key="7">
    <source>
        <dbReference type="EMBL" id="ABD12812.1"/>
    </source>
</evidence>
<accession>Q2J7D0</accession>
<dbReference type="GO" id="GO:0016985">
    <property type="term" value="F:mannan endo-1,4-beta-mannosidase activity"/>
    <property type="evidence" value="ECO:0007669"/>
    <property type="project" value="InterPro"/>
</dbReference>
<sequence length="649" mass="70340">MRTENKRDGTASQPRRYSNGRHARTRARRHRIGGLLLTLTVALMTGALTGPARAQAPTIIEDSAIGTGLNQVSYTGTWTRCTGCIAGPLDDGFRYSSTYGSVASFQFIGTRVTIFGVKGPWSGQAAISIDGSTPQLVDTFATVAVASSIFTSNTLTAGTHTVQITNLHQRNAASRGYDVAFDRAEAINEVAPPPPTPPVPTALTIEDTTIGTGTNQVSYSTGWTKCTGCITSPNNSFYYSATAGAVATIRFSGTQINIYGAKGPIGGFSTIRLDGGQPVNVDTYAPTSSITLFYSSDKLAAGTHTLTLTNTGQRNTSSQGNNVGFDRAEVTTGANPPPAPPSYAGPRSGKGWLTGTYPDPVMNQQNLEAFCTWRGAPCDFTLLYTTRNSWANVSQPVDLLRTFANWPGRLIISIPPFPEHIGASNATCATGAYDEYWKTFGRVLNAYGRQNSYLRIAWEGNGDWYEWSATNPKDYVNCWRHVADAINSTAEPDPTLCWCLNAHYSQNPPSHNPMDMYPGDAWVDGVGLDAYDHWPPSRTKAEFDAQANAPGGLNYWFNFARAHNKLFGVGEWGVVSTSGNNGGGDNANYIQWMYDWFVAHAGKGLAYEYYFNNCDPNNVGSNLYRPLSATCLYLNRQAGARYKQLYSGQ</sequence>
<dbReference type="Pfam" id="PF02156">
    <property type="entry name" value="Glyco_hydro_26"/>
    <property type="match status" value="1"/>
</dbReference>
<organism evidence="7 8">
    <name type="scientific">Frankia casuarinae (strain DSM 45818 / CECT 9043 / HFP020203 / CcI3)</name>
    <dbReference type="NCBI Taxonomy" id="106370"/>
    <lineage>
        <taxon>Bacteria</taxon>
        <taxon>Bacillati</taxon>
        <taxon>Actinomycetota</taxon>
        <taxon>Actinomycetes</taxon>
        <taxon>Frankiales</taxon>
        <taxon>Frankiaceae</taxon>
        <taxon>Frankia</taxon>
    </lineage>
</organism>
<dbReference type="Gene3D" id="2.60.120.260">
    <property type="entry name" value="Galactose-binding domain-like"/>
    <property type="match status" value="2"/>
</dbReference>
<keyword evidence="2 4" id="KW-0378">Hydrolase</keyword>
<dbReference type="HOGENOM" id="CLU_020305_0_0_11"/>
<dbReference type="PANTHER" id="PTHR40079">
    <property type="entry name" value="MANNAN ENDO-1,4-BETA-MANNOSIDASE E-RELATED"/>
    <property type="match status" value="1"/>
</dbReference>
<evidence type="ECO:0000256" key="1">
    <source>
        <dbReference type="ARBA" id="ARBA00007754"/>
    </source>
</evidence>
<proteinExistence type="inferred from homology"/>
<feature type="domain" description="GH26" evidence="6">
    <location>
        <begin position="335"/>
        <end position="649"/>
    </location>
</feature>
<evidence type="ECO:0000259" key="6">
    <source>
        <dbReference type="PROSITE" id="PS51764"/>
    </source>
</evidence>
<dbReference type="PANTHER" id="PTHR40079:SF4">
    <property type="entry name" value="GH26 DOMAIN-CONTAINING PROTEIN-RELATED"/>
    <property type="match status" value="1"/>
</dbReference>
<feature type="region of interest" description="Disordered" evidence="5">
    <location>
        <begin position="1"/>
        <end position="26"/>
    </location>
</feature>
<reference evidence="7 8" key="1">
    <citation type="journal article" date="2007" name="Genome Res.">
        <title>Genome characteristics of facultatively symbiotic Frankia sp. strains reflect host range and host plant biogeography.</title>
        <authorList>
            <person name="Normand P."/>
            <person name="Lapierre P."/>
            <person name="Tisa L.S."/>
            <person name="Gogarten J.P."/>
            <person name="Alloisio N."/>
            <person name="Bagnarol E."/>
            <person name="Bassi C.A."/>
            <person name="Berry A.M."/>
            <person name="Bickhart D.M."/>
            <person name="Choisne N."/>
            <person name="Couloux A."/>
            <person name="Cournoyer B."/>
            <person name="Cruveiller S."/>
            <person name="Daubin V."/>
            <person name="Demange N."/>
            <person name="Francino M.P."/>
            <person name="Goltsman E."/>
            <person name="Huang Y."/>
            <person name="Kopp O.R."/>
            <person name="Labarre L."/>
            <person name="Lapidus A."/>
            <person name="Lavire C."/>
            <person name="Marechal J."/>
            <person name="Martinez M."/>
            <person name="Mastronunzio J.E."/>
            <person name="Mullin B.C."/>
            <person name="Niemann J."/>
            <person name="Pujic P."/>
            <person name="Rawnsley T."/>
            <person name="Rouy Z."/>
            <person name="Schenowitz C."/>
            <person name="Sellstedt A."/>
            <person name="Tavares F."/>
            <person name="Tomkins J.P."/>
            <person name="Vallenet D."/>
            <person name="Valverde C."/>
            <person name="Wall L.G."/>
            <person name="Wang Y."/>
            <person name="Medigue C."/>
            <person name="Benson D.R."/>
        </authorList>
    </citation>
    <scope>NUCLEOTIDE SEQUENCE [LARGE SCALE GENOMIC DNA]</scope>
    <source>
        <strain evidence="8">DSM 45818 / CECT 9043 / CcI3</strain>
    </source>
</reference>
<keyword evidence="3 4" id="KW-0326">Glycosidase</keyword>
<dbReference type="SUPFAM" id="SSF51445">
    <property type="entry name" value="(Trans)glycosidases"/>
    <property type="match status" value="1"/>
</dbReference>
<dbReference type="KEGG" id="fra:Francci3_3458"/>
<evidence type="ECO:0000313" key="8">
    <source>
        <dbReference type="Proteomes" id="UP000001937"/>
    </source>
</evidence>
<feature type="region of interest" description="Disordered" evidence="5">
    <location>
        <begin position="310"/>
        <end position="350"/>
    </location>
</feature>
<evidence type="ECO:0000256" key="4">
    <source>
        <dbReference type="PROSITE-ProRule" id="PRU01100"/>
    </source>
</evidence>
<dbReference type="STRING" id="106370.Francci3_3458"/>
<evidence type="ECO:0000256" key="5">
    <source>
        <dbReference type="SAM" id="MobiDB-lite"/>
    </source>
</evidence>
<dbReference type="EMBL" id="CP000249">
    <property type="protein sequence ID" value="ABD12812.1"/>
    <property type="molecule type" value="Genomic_DNA"/>
</dbReference>
<evidence type="ECO:0000256" key="3">
    <source>
        <dbReference type="ARBA" id="ARBA00023295"/>
    </source>
</evidence>
<dbReference type="InterPro" id="IPR000805">
    <property type="entry name" value="Glyco_hydro_26"/>
</dbReference>
<keyword evidence="8" id="KW-1185">Reference proteome</keyword>
<name>Q2J7D0_FRACC</name>
<dbReference type="Proteomes" id="UP000001937">
    <property type="component" value="Chromosome"/>
</dbReference>
<feature type="active site" description="Proton donor" evidence="4">
    <location>
        <position position="459"/>
    </location>
</feature>
<dbReference type="AlphaFoldDB" id="Q2J7D0"/>
<feature type="active site" description="Nucleophile" evidence="4">
    <location>
        <position position="571"/>
    </location>
</feature>
<feature type="compositionally biased region" description="Polar residues" evidence="5">
    <location>
        <begin position="310"/>
        <end position="322"/>
    </location>
</feature>